<name>A0A7H1MZJ7_9PROT</name>
<dbReference type="RefSeq" id="WP_190262394.1">
    <property type="nucleotide sequence ID" value="NZ_CP053923.1"/>
</dbReference>
<dbReference type="Pfam" id="PF13279">
    <property type="entry name" value="4HBT_2"/>
    <property type="match status" value="1"/>
</dbReference>
<dbReference type="AlphaFoldDB" id="A0A7H1MZJ7"/>
<dbReference type="InterPro" id="IPR050563">
    <property type="entry name" value="4-hydroxybenzoyl-CoA_TE"/>
</dbReference>
<evidence type="ECO:0000313" key="4">
    <source>
        <dbReference type="Proteomes" id="UP000516369"/>
    </source>
</evidence>
<dbReference type="SUPFAM" id="SSF54637">
    <property type="entry name" value="Thioesterase/thiol ester dehydrase-isomerase"/>
    <property type="match status" value="1"/>
</dbReference>
<gene>
    <name evidence="3" type="ORF">HQ394_05330</name>
</gene>
<protein>
    <submittedName>
        <fullName evidence="3">Acyl-CoA thioesterase</fullName>
    </submittedName>
</protein>
<dbReference type="EMBL" id="CP053923">
    <property type="protein sequence ID" value="QNT68883.1"/>
    <property type="molecule type" value="Genomic_DNA"/>
</dbReference>
<evidence type="ECO:0000256" key="2">
    <source>
        <dbReference type="ARBA" id="ARBA00022801"/>
    </source>
</evidence>
<accession>A0A7H1MZJ7</accession>
<evidence type="ECO:0000256" key="1">
    <source>
        <dbReference type="ARBA" id="ARBA00005953"/>
    </source>
</evidence>
<keyword evidence="4" id="KW-1185">Reference proteome</keyword>
<dbReference type="PANTHER" id="PTHR31793:SF27">
    <property type="entry name" value="NOVEL THIOESTERASE SUPERFAMILY DOMAIN AND SAPOSIN A-TYPE DOMAIN CONTAINING PROTEIN (0610012H03RIK)"/>
    <property type="match status" value="1"/>
</dbReference>
<reference evidence="3 4" key="1">
    <citation type="submission" date="2020-05" db="EMBL/GenBank/DDBJ databases">
        <title>Complete closed genome sequence of Defluviicoccus vanus.</title>
        <authorList>
            <person name="Bessarab I."/>
            <person name="Arumugam K."/>
            <person name="Maszenan A.M."/>
            <person name="Seviour R.J."/>
            <person name="Williams R.B."/>
        </authorList>
    </citation>
    <scope>NUCLEOTIDE SEQUENCE [LARGE SCALE GENOMIC DNA]</scope>
    <source>
        <strain evidence="3 4">Ben 114</strain>
    </source>
</reference>
<dbReference type="PANTHER" id="PTHR31793">
    <property type="entry name" value="4-HYDROXYBENZOYL-COA THIOESTERASE FAMILY MEMBER"/>
    <property type="match status" value="1"/>
</dbReference>
<proteinExistence type="inferred from homology"/>
<comment type="similarity">
    <text evidence="1">Belongs to the 4-hydroxybenzoyl-CoA thioesterase family.</text>
</comment>
<organism evidence="3 4">
    <name type="scientific">Defluviicoccus vanus</name>
    <dbReference type="NCBI Taxonomy" id="111831"/>
    <lineage>
        <taxon>Bacteria</taxon>
        <taxon>Pseudomonadati</taxon>
        <taxon>Pseudomonadota</taxon>
        <taxon>Alphaproteobacteria</taxon>
        <taxon>Rhodospirillales</taxon>
        <taxon>Rhodospirillaceae</taxon>
        <taxon>Defluviicoccus</taxon>
    </lineage>
</organism>
<dbReference type="GO" id="GO:0047617">
    <property type="term" value="F:fatty acyl-CoA hydrolase activity"/>
    <property type="evidence" value="ECO:0007669"/>
    <property type="project" value="TreeGrafter"/>
</dbReference>
<dbReference type="KEGG" id="dvn:HQ394_05330"/>
<dbReference type="Proteomes" id="UP000516369">
    <property type="component" value="Chromosome"/>
</dbReference>
<sequence>MTKASDTPAHDPTDPAAYAFFTREKVRFSDVDRYRHVNNVATATYCETGRVEFAEFLAPGSTSGEGAGWVIVKLTVHFLAQAHFPGDVVVGSRVEHIGRTSCRIGQGLFMDNICFATSDAVLVWVDMDDGGKATPLPPDLVDHLRANMT</sequence>
<evidence type="ECO:0000313" key="3">
    <source>
        <dbReference type="EMBL" id="QNT68883.1"/>
    </source>
</evidence>
<dbReference type="Gene3D" id="3.10.129.10">
    <property type="entry name" value="Hotdog Thioesterase"/>
    <property type="match status" value="1"/>
</dbReference>
<keyword evidence="2" id="KW-0378">Hydrolase</keyword>
<dbReference type="CDD" id="cd00586">
    <property type="entry name" value="4HBT"/>
    <property type="match status" value="1"/>
</dbReference>
<dbReference type="InterPro" id="IPR029069">
    <property type="entry name" value="HotDog_dom_sf"/>
</dbReference>